<name>A0AAV4SWC6_CAEEX</name>
<evidence type="ECO:0000313" key="1">
    <source>
        <dbReference type="EMBL" id="GIY38050.1"/>
    </source>
</evidence>
<sequence>AACRCPHAYSDDSASKSTLSLECLPDCSGSDTSTAADTITTMNAKPAAYTTLAWTELRERNGSGHTQILCFKQQCALKRLDFLTVRPFQQAIL</sequence>
<accession>A0AAV4SWC6</accession>
<proteinExistence type="predicted"/>
<feature type="non-terminal residue" evidence="1">
    <location>
        <position position="1"/>
    </location>
</feature>
<protein>
    <submittedName>
        <fullName evidence="1">Uncharacterized protein</fullName>
    </submittedName>
</protein>
<comment type="caution">
    <text evidence="1">The sequence shown here is derived from an EMBL/GenBank/DDBJ whole genome shotgun (WGS) entry which is preliminary data.</text>
</comment>
<dbReference type="EMBL" id="BPLR01010251">
    <property type="protein sequence ID" value="GIY38050.1"/>
    <property type="molecule type" value="Genomic_DNA"/>
</dbReference>
<dbReference type="AlphaFoldDB" id="A0AAV4SWC6"/>
<dbReference type="Proteomes" id="UP001054945">
    <property type="component" value="Unassembled WGS sequence"/>
</dbReference>
<organism evidence="1 2">
    <name type="scientific">Caerostris extrusa</name>
    <name type="common">Bark spider</name>
    <name type="synonym">Caerostris bankana</name>
    <dbReference type="NCBI Taxonomy" id="172846"/>
    <lineage>
        <taxon>Eukaryota</taxon>
        <taxon>Metazoa</taxon>
        <taxon>Ecdysozoa</taxon>
        <taxon>Arthropoda</taxon>
        <taxon>Chelicerata</taxon>
        <taxon>Arachnida</taxon>
        <taxon>Araneae</taxon>
        <taxon>Araneomorphae</taxon>
        <taxon>Entelegynae</taxon>
        <taxon>Araneoidea</taxon>
        <taxon>Araneidae</taxon>
        <taxon>Caerostris</taxon>
    </lineage>
</organism>
<reference evidence="1 2" key="1">
    <citation type="submission" date="2021-06" db="EMBL/GenBank/DDBJ databases">
        <title>Caerostris extrusa draft genome.</title>
        <authorList>
            <person name="Kono N."/>
            <person name="Arakawa K."/>
        </authorList>
    </citation>
    <scope>NUCLEOTIDE SEQUENCE [LARGE SCALE GENOMIC DNA]</scope>
</reference>
<evidence type="ECO:0000313" key="2">
    <source>
        <dbReference type="Proteomes" id="UP001054945"/>
    </source>
</evidence>
<gene>
    <name evidence="1" type="ORF">CEXT_6361</name>
</gene>
<keyword evidence="2" id="KW-1185">Reference proteome</keyword>